<reference evidence="2 3" key="1">
    <citation type="submission" date="2019-02" db="EMBL/GenBank/DDBJ databases">
        <title>Complete genome sequence of Pseudomonas sp. SNU WT1 isolated from rainbow trout.</title>
        <authorList>
            <person name="Oh W.T."/>
            <person name="Park S.C."/>
        </authorList>
    </citation>
    <scope>NUCLEOTIDE SEQUENCE [LARGE SCALE GENOMIC DNA]</scope>
    <source>
        <strain evidence="2 3">SNU WT1</strain>
    </source>
</reference>
<dbReference type="SUPFAM" id="SSF54616">
    <property type="entry name" value="DNA-binding domain of Mlu1-box binding protein MBP1"/>
    <property type="match status" value="1"/>
</dbReference>
<dbReference type="Proteomes" id="UP000291130">
    <property type="component" value="Chromosome"/>
</dbReference>
<evidence type="ECO:0000313" key="3">
    <source>
        <dbReference type="Proteomes" id="UP000291130"/>
    </source>
</evidence>
<dbReference type="InterPro" id="IPR036887">
    <property type="entry name" value="HTH_APSES_sf"/>
</dbReference>
<proteinExistence type="predicted"/>
<dbReference type="OrthoDB" id="6966367at2"/>
<protein>
    <submittedName>
        <fullName evidence="2">DNA-binding protein</fullName>
    </submittedName>
</protein>
<accession>A0A411MK30</accession>
<keyword evidence="3" id="KW-1185">Reference proteome</keyword>
<keyword evidence="2" id="KW-0238">DNA-binding</keyword>
<organism evidence="2 3">
    <name type="scientific">Pseudomonas tructae</name>
    <dbReference type="NCBI Taxonomy" id="2518644"/>
    <lineage>
        <taxon>Bacteria</taxon>
        <taxon>Pseudomonadati</taxon>
        <taxon>Pseudomonadota</taxon>
        <taxon>Gammaproteobacteria</taxon>
        <taxon>Pseudomonadales</taxon>
        <taxon>Pseudomonadaceae</taxon>
        <taxon>Pseudomonas</taxon>
    </lineage>
</organism>
<dbReference type="RefSeq" id="WP_130265011.1">
    <property type="nucleotide sequence ID" value="NZ_CP035952.1"/>
</dbReference>
<evidence type="ECO:0000313" key="2">
    <source>
        <dbReference type="EMBL" id="QBF27149.1"/>
    </source>
</evidence>
<evidence type="ECO:0000259" key="1">
    <source>
        <dbReference type="PROSITE" id="PS51301"/>
    </source>
</evidence>
<dbReference type="GO" id="GO:0003677">
    <property type="term" value="F:DNA binding"/>
    <property type="evidence" value="ECO:0007669"/>
    <property type="project" value="UniProtKB-KW"/>
</dbReference>
<gene>
    <name evidence="2" type="ORF">EXN22_16155</name>
</gene>
<sequence>MTKTNNVIPFRYQGEAVRFNSDGWINATDVAKRFGKRPADWLKQDETRQYLGALAEALNCDPESLLETRRGRYHSGTWLHPKVAVAFARWLDLKFAVWCDLHIDALLRGELTEKQQFEQACKQLGDGQQLASLHGKGLADWRSRKPLLERNMEEARDRLQMVLGLDAA</sequence>
<dbReference type="KEGG" id="ptk:EXN22_16155"/>
<feature type="domain" description="KilA-N" evidence="1">
    <location>
        <begin position="6"/>
        <end position="106"/>
    </location>
</feature>
<name>A0A411MK30_9PSED</name>
<dbReference type="InterPro" id="IPR018004">
    <property type="entry name" value="KilA/APSES_HTH"/>
</dbReference>
<dbReference type="AlphaFoldDB" id="A0A411MK30"/>
<dbReference type="InterPro" id="IPR018877">
    <property type="entry name" value="Phage_P22_Orf201_C"/>
</dbReference>
<dbReference type="Pfam" id="PF04383">
    <property type="entry name" value="KilA-N"/>
    <property type="match status" value="1"/>
</dbReference>
<dbReference type="PROSITE" id="PS51301">
    <property type="entry name" value="KILA_N"/>
    <property type="match status" value="1"/>
</dbReference>
<dbReference type="SMART" id="SM01252">
    <property type="entry name" value="KilA-N"/>
    <property type="match status" value="1"/>
</dbReference>
<dbReference type="Pfam" id="PF10549">
    <property type="entry name" value="ORF11CD3"/>
    <property type="match status" value="1"/>
</dbReference>
<dbReference type="InterPro" id="IPR017880">
    <property type="entry name" value="KilA_N"/>
</dbReference>
<dbReference type="EMBL" id="CP035952">
    <property type="protein sequence ID" value="QBF27149.1"/>
    <property type="molecule type" value="Genomic_DNA"/>
</dbReference>